<evidence type="ECO:0000256" key="1">
    <source>
        <dbReference type="ARBA" id="ARBA00004651"/>
    </source>
</evidence>
<dbReference type="InterPro" id="IPR014047">
    <property type="entry name" value="Chr_Tranpt_l_chain"/>
</dbReference>
<sequence>MTPYRDLFRSFGSIGLMSFGGPAAQIALMHRVLVDDRKWLSERDFLAALSFCMVLPGPEAMQLATWSGWRLRGTIGGLIAGLLFVLPGAAVVLALAAIYAAFGSLPWVQALFMGVQAAVAIIVIEALLRVGKRALQGRAARVLALLAFAALFLLNAPFPLVILAAGLWGYATARGTATPLPPPPRATHTLRTAALWLVIWLAPLAALWAADAGLLAEIGLFFAKLAILTFGGAYAVLAWMAQAVVEDKGWLTLRQMMDGLGLAETTPGPLILVTEFVGYLAGHRQGGWPLGLAAALVTLWMTFAPSFLMIFAGAPWIARITAAPRLAGALSAIMAAVVGVIGNLSVWFAAHVFFAEVARESFGPLQLLTPDPASLRPGLVALALLAGWMLLRRHWPLPLVLAICAAGGLALHLLAPHLPPTP</sequence>
<dbReference type="InterPro" id="IPR003370">
    <property type="entry name" value="Chromate_transpt"/>
</dbReference>
<dbReference type="GO" id="GO:0015109">
    <property type="term" value="F:chromate transmembrane transporter activity"/>
    <property type="evidence" value="ECO:0007669"/>
    <property type="project" value="InterPro"/>
</dbReference>
<dbReference type="PANTHER" id="PTHR33567">
    <property type="entry name" value="CHROMATE ION TRANSPORTER (EUROFUNG)"/>
    <property type="match status" value="1"/>
</dbReference>
<feature type="transmembrane region" description="Helical" evidence="7">
    <location>
        <begin position="190"/>
        <end position="209"/>
    </location>
</feature>
<keyword evidence="4 7" id="KW-0812">Transmembrane</keyword>
<feature type="transmembrane region" description="Helical" evidence="7">
    <location>
        <begin position="326"/>
        <end position="354"/>
    </location>
</feature>
<feature type="transmembrane region" description="Helical" evidence="7">
    <location>
        <begin position="45"/>
        <end position="66"/>
    </location>
</feature>
<dbReference type="Pfam" id="PF02417">
    <property type="entry name" value="Chromate_transp"/>
    <property type="match status" value="2"/>
</dbReference>
<feature type="transmembrane region" description="Helical" evidence="7">
    <location>
        <begin position="290"/>
        <end position="314"/>
    </location>
</feature>
<accession>A0A6M1U799</accession>
<feature type="transmembrane region" description="Helical" evidence="7">
    <location>
        <begin position="78"/>
        <end position="102"/>
    </location>
</feature>
<comment type="subcellular location">
    <subcellularLocation>
        <location evidence="1">Cell membrane</location>
        <topology evidence="1">Multi-pass membrane protein</topology>
    </subcellularLocation>
</comment>
<dbReference type="NCBIfam" id="TIGR00937">
    <property type="entry name" value="2A51"/>
    <property type="match status" value="1"/>
</dbReference>
<organism evidence="8 9">
    <name type="scientific">Paragemmobacter kunshanensis</name>
    <dbReference type="NCBI Taxonomy" id="2583234"/>
    <lineage>
        <taxon>Bacteria</taxon>
        <taxon>Pseudomonadati</taxon>
        <taxon>Pseudomonadota</taxon>
        <taxon>Alphaproteobacteria</taxon>
        <taxon>Rhodobacterales</taxon>
        <taxon>Paracoccaceae</taxon>
        <taxon>Paragemmobacter</taxon>
    </lineage>
</organism>
<evidence type="ECO:0000256" key="4">
    <source>
        <dbReference type="ARBA" id="ARBA00022692"/>
    </source>
</evidence>
<evidence type="ECO:0000256" key="7">
    <source>
        <dbReference type="SAM" id="Phobius"/>
    </source>
</evidence>
<evidence type="ECO:0000313" key="8">
    <source>
        <dbReference type="EMBL" id="NGQ90963.1"/>
    </source>
</evidence>
<dbReference type="GO" id="GO:0005886">
    <property type="term" value="C:plasma membrane"/>
    <property type="evidence" value="ECO:0007669"/>
    <property type="project" value="UniProtKB-SubCell"/>
</dbReference>
<evidence type="ECO:0000256" key="2">
    <source>
        <dbReference type="ARBA" id="ARBA00005262"/>
    </source>
</evidence>
<evidence type="ECO:0000256" key="3">
    <source>
        <dbReference type="ARBA" id="ARBA00022475"/>
    </source>
</evidence>
<proteinExistence type="inferred from homology"/>
<evidence type="ECO:0000256" key="5">
    <source>
        <dbReference type="ARBA" id="ARBA00022989"/>
    </source>
</evidence>
<protein>
    <submittedName>
        <fullName evidence="8">Chromate efflux transporter</fullName>
    </submittedName>
</protein>
<name>A0A6M1U799_9RHOB</name>
<feature type="transmembrane region" description="Helical" evidence="7">
    <location>
        <begin position="374"/>
        <end position="391"/>
    </location>
</feature>
<dbReference type="RefSeq" id="WP_165049012.1">
    <property type="nucleotide sequence ID" value="NZ_JAALFE010000007.1"/>
</dbReference>
<feature type="transmembrane region" description="Helical" evidence="7">
    <location>
        <begin position="12"/>
        <end position="33"/>
    </location>
</feature>
<comment type="similarity">
    <text evidence="2">Belongs to the chromate ion transporter (CHR) (TC 2.A.51) family.</text>
</comment>
<dbReference type="Proteomes" id="UP000474758">
    <property type="component" value="Unassembled WGS sequence"/>
</dbReference>
<keyword evidence="3" id="KW-1003">Cell membrane</keyword>
<keyword evidence="6 7" id="KW-0472">Membrane</keyword>
<dbReference type="EMBL" id="JAALFE010000007">
    <property type="protein sequence ID" value="NGQ90963.1"/>
    <property type="molecule type" value="Genomic_DNA"/>
</dbReference>
<dbReference type="PANTHER" id="PTHR33567:SF3">
    <property type="entry name" value="CHROMATE ION TRANSPORTER (EUROFUNG)"/>
    <property type="match status" value="1"/>
</dbReference>
<feature type="transmembrane region" description="Helical" evidence="7">
    <location>
        <begin position="221"/>
        <end position="241"/>
    </location>
</feature>
<comment type="caution">
    <text evidence="8">The sequence shown here is derived from an EMBL/GenBank/DDBJ whole genome shotgun (WGS) entry which is preliminary data.</text>
</comment>
<dbReference type="AlphaFoldDB" id="A0A6M1U799"/>
<gene>
    <name evidence="8" type="primary">chrA</name>
    <name evidence="8" type="ORF">G5V65_08635</name>
</gene>
<feature type="transmembrane region" description="Helical" evidence="7">
    <location>
        <begin position="108"/>
        <end position="130"/>
    </location>
</feature>
<dbReference type="PIRSF" id="PIRSF004810">
    <property type="entry name" value="ChrA"/>
    <property type="match status" value="1"/>
</dbReference>
<keyword evidence="5 7" id="KW-1133">Transmembrane helix</keyword>
<feature type="transmembrane region" description="Helical" evidence="7">
    <location>
        <begin position="398"/>
        <end position="415"/>
    </location>
</feature>
<reference evidence="8 9" key="1">
    <citation type="submission" date="2020-02" db="EMBL/GenBank/DDBJ databases">
        <title>Rhodobacter translucens sp. nov., a novel bacterium isolated from activated sludge.</title>
        <authorList>
            <person name="Liu J."/>
        </authorList>
    </citation>
    <scope>NUCLEOTIDE SEQUENCE [LARGE SCALE GENOMIC DNA]</scope>
    <source>
        <strain evidence="8 9">HX-7-19</strain>
    </source>
</reference>
<keyword evidence="9" id="KW-1185">Reference proteome</keyword>
<evidence type="ECO:0000313" key="9">
    <source>
        <dbReference type="Proteomes" id="UP000474758"/>
    </source>
</evidence>
<evidence type="ECO:0000256" key="6">
    <source>
        <dbReference type="ARBA" id="ARBA00023136"/>
    </source>
</evidence>
<feature type="transmembrane region" description="Helical" evidence="7">
    <location>
        <begin position="142"/>
        <end position="170"/>
    </location>
</feature>